<dbReference type="InterPro" id="IPR052723">
    <property type="entry name" value="Acyl-CoA_thioesterase_PaaI"/>
</dbReference>
<dbReference type="GO" id="GO:0016289">
    <property type="term" value="F:acyl-CoA hydrolase activity"/>
    <property type="evidence" value="ECO:0007669"/>
    <property type="project" value="TreeGrafter"/>
</dbReference>
<dbReference type="OrthoDB" id="202256at2157"/>
<dbReference type="EMBL" id="CR936257">
    <property type="protein sequence ID" value="CAI48792.1"/>
    <property type="molecule type" value="Genomic_DNA"/>
</dbReference>
<dbReference type="EnsemblBacteria" id="CAI48792">
    <property type="protein sequence ID" value="CAI48792"/>
    <property type="gene ID" value="NP_1402A"/>
</dbReference>
<dbReference type="STRING" id="348780.NP_1402A"/>
<protein>
    <submittedName>
        <fullName evidence="4">PaaI family protein</fullName>
    </submittedName>
</protein>
<sequence>MDVTDMFSEMPFNDHLGIEVTEAADGRAVGHLELGTEHSSNPNRLVAHGGVAYALADTVGGAAVISANFTVTPTIDMRIDYLSPATGGRLDAEAEVVRNGDSVAAVDIEVTDESGTTVATARGTYKTGGGNGGSAWHSGDDEYTNGK</sequence>
<gene>
    <name evidence="4" type="ordered locus">NP_1402A</name>
</gene>
<dbReference type="PANTHER" id="PTHR42856:SF1">
    <property type="entry name" value="ACYL-COENZYME A THIOESTERASE PAAI"/>
    <property type="match status" value="1"/>
</dbReference>
<dbReference type="Proteomes" id="UP000002698">
    <property type="component" value="Chromosome"/>
</dbReference>
<dbReference type="RefSeq" id="WP_011322427.1">
    <property type="nucleotide sequence ID" value="NC_007426.1"/>
</dbReference>
<dbReference type="GeneID" id="3701138"/>
<reference evidence="4 5" key="1">
    <citation type="journal article" date="2005" name="Genome Res.">
        <title>Living with two extremes: conclusions from the genome sequence of Natronomonas pharaonis.</title>
        <authorList>
            <person name="Falb M."/>
            <person name="Pfeiffer F."/>
            <person name="Palm P."/>
            <person name="Rodewald K."/>
            <person name="Hickmann V."/>
            <person name="Tittor J."/>
            <person name="Oesterhelt D."/>
        </authorList>
    </citation>
    <scope>NUCLEOTIDE SEQUENCE [LARGE SCALE GENOMIC DNA]</scope>
    <source>
        <strain evidence="5">ATCC 35678 / DSM 2160 / CIP 103997 / JCM 8858 / NBRC 14720 / NCIMB 2260 / Gabara</strain>
    </source>
</reference>
<dbReference type="CDD" id="cd03443">
    <property type="entry name" value="PaaI_thioesterase"/>
    <property type="match status" value="1"/>
</dbReference>
<accession>A0A1U7EUW7</accession>
<dbReference type="InterPro" id="IPR029069">
    <property type="entry name" value="HotDog_dom_sf"/>
</dbReference>
<dbReference type="Pfam" id="PF03061">
    <property type="entry name" value="4HBT"/>
    <property type="match status" value="1"/>
</dbReference>
<proteinExistence type="predicted"/>
<feature type="domain" description="Thioesterase" evidence="3">
    <location>
        <begin position="46"/>
        <end position="118"/>
    </location>
</feature>
<evidence type="ECO:0000259" key="3">
    <source>
        <dbReference type="Pfam" id="PF03061"/>
    </source>
</evidence>
<evidence type="ECO:0000313" key="4">
    <source>
        <dbReference type="EMBL" id="CAI48792.1"/>
    </source>
</evidence>
<evidence type="ECO:0000256" key="1">
    <source>
        <dbReference type="ARBA" id="ARBA00022801"/>
    </source>
</evidence>
<feature type="region of interest" description="Disordered" evidence="2">
    <location>
        <begin position="121"/>
        <end position="147"/>
    </location>
</feature>
<dbReference type="InterPro" id="IPR006683">
    <property type="entry name" value="Thioestr_dom"/>
</dbReference>
<dbReference type="InterPro" id="IPR003736">
    <property type="entry name" value="PAAI_dom"/>
</dbReference>
<dbReference type="AlphaFoldDB" id="A0A1U7EUW7"/>
<evidence type="ECO:0000256" key="2">
    <source>
        <dbReference type="SAM" id="MobiDB-lite"/>
    </source>
</evidence>
<evidence type="ECO:0000313" key="5">
    <source>
        <dbReference type="Proteomes" id="UP000002698"/>
    </source>
</evidence>
<dbReference type="eggNOG" id="arCOG00777">
    <property type="taxonomic scope" value="Archaea"/>
</dbReference>
<dbReference type="NCBIfam" id="TIGR00369">
    <property type="entry name" value="unchar_dom_1"/>
    <property type="match status" value="1"/>
</dbReference>
<organism evidence="4 5">
    <name type="scientific">Natronomonas pharaonis (strain ATCC 35678 / DSM 2160 / CIP 103997 / JCM 8858 / NBRC 14720 / NCIMB 2260 / Gabara)</name>
    <name type="common">Halobacterium pharaonis</name>
    <dbReference type="NCBI Taxonomy" id="348780"/>
    <lineage>
        <taxon>Archaea</taxon>
        <taxon>Methanobacteriati</taxon>
        <taxon>Methanobacteriota</taxon>
        <taxon>Stenosarchaea group</taxon>
        <taxon>Halobacteria</taxon>
        <taxon>Halobacteriales</taxon>
        <taxon>Natronomonadaceae</taxon>
        <taxon>Natronomonas</taxon>
    </lineage>
</organism>
<dbReference type="Gene3D" id="3.10.129.10">
    <property type="entry name" value="Hotdog Thioesterase"/>
    <property type="match status" value="1"/>
</dbReference>
<dbReference type="KEGG" id="nph:NP_1402A"/>
<keyword evidence="1" id="KW-0378">Hydrolase</keyword>
<dbReference type="SUPFAM" id="SSF54637">
    <property type="entry name" value="Thioesterase/thiol ester dehydrase-isomerase"/>
    <property type="match status" value="1"/>
</dbReference>
<keyword evidence="5" id="KW-1185">Reference proteome</keyword>
<name>A0A1U7EUW7_NATPD</name>
<dbReference type="PANTHER" id="PTHR42856">
    <property type="entry name" value="ACYL-COENZYME A THIOESTERASE PAAI"/>
    <property type="match status" value="1"/>
</dbReference>
<dbReference type="HOGENOM" id="CLU_089876_7_1_2"/>